<evidence type="ECO:0000256" key="5">
    <source>
        <dbReference type="ARBA" id="ARBA00022801"/>
    </source>
</evidence>
<evidence type="ECO:0000256" key="1">
    <source>
        <dbReference type="ARBA" id="ARBA00004477"/>
    </source>
</evidence>
<feature type="transmembrane region" description="Helical" evidence="10">
    <location>
        <begin position="816"/>
        <end position="836"/>
    </location>
</feature>
<evidence type="ECO:0000256" key="6">
    <source>
        <dbReference type="ARBA" id="ARBA00022824"/>
    </source>
</evidence>
<evidence type="ECO:0000256" key="10">
    <source>
        <dbReference type="RuleBase" id="RU365011"/>
    </source>
</evidence>
<evidence type="ECO:0000256" key="3">
    <source>
        <dbReference type="ARBA" id="ARBA00022448"/>
    </source>
</evidence>
<feature type="transmembrane region" description="Helical" evidence="10">
    <location>
        <begin position="792"/>
        <end position="810"/>
    </location>
</feature>
<keyword evidence="9 10" id="KW-0472">Membrane</keyword>
<evidence type="ECO:0000259" key="12">
    <source>
        <dbReference type="Pfam" id="PF07819"/>
    </source>
</evidence>
<dbReference type="PANTHER" id="PTHR15495:SF7">
    <property type="entry name" value="GPI INOSITOL-DEACYLASE"/>
    <property type="match status" value="1"/>
</dbReference>
<dbReference type="AlphaFoldDB" id="A0A915EUW1"/>
<evidence type="ECO:0000256" key="2">
    <source>
        <dbReference type="ARBA" id="ARBA00006931"/>
    </source>
</evidence>
<dbReference type="GO" id="GO:0015031">
    <property type="term" value="P:protein transport"/>
    <property type="evidence" value="ECO:0007669"/>
    <property type="project" value="UniProtKB-KW"/>
</dbReference>
<name>A0A915EUW1_9CEST</name>
<accession>A0A915EUW1</accession>
<feature type="domain" description="GPI inositol-deacylase PGAP1-like alpha/beta" evidence="12">
    <location>
        <begin position="76"/>
        <end position="290"/>
    </location>
</feature>
<feature type="transmembrane region" description="Helical" evidence="10">
    <location>
        <begin position="935"/>
        <end position="957"/>
    </location>
</feature>
<sequence length="1013" mass="113062">MLRVSLICCIVLGGIYIYCSIQQKNECLMTYTYEYTYMKPQPIPLKGKALESCQRYKLGVYRESEYTYLPTGSEGTIPVLFIPGSQGHAKQVRSLATVAFETQLMYSLNYTFEFFALDFFQDTSALSSEVVERQADCVVNVIPFVYSLFAKAYAPITIVGHSMGGVIAHYALAQAKFDPLIVNSVITLAAPLRSPVVSLGVRLLRMYDRIHEFWRNVPLDSNYDHLTFLSITGGISDHQVWDGLGKTSLPVDRALHLSSPSVNQVWLSCDHLSILWCRQLVFRINDALFASVNTTTRMPLTSRAKRMDVLQKIFLSHPVPIEPPLPGKFGQSPAVINPRCAWFNRAGDPNGVYTTAKGTCTYFKIGPLTGEAAERVLLLPTNVNVKTIYLCDKSVNSVPCPTLYELPEESVQWIMVPGNSKNTGKARSLFVVGFNKDNLTQYPIDVAGASLVVHLTHQTKGSLMFDLINNVDARQLEWTGVGSRSAIYLPRNHSRATFFRMPLPFDNFHFGPALPPPSIQVDAGSCPPESNLVGLLISSLPWDHQVYHHRFDPRISAAFDLQTVSPLPEHYANLTTPFVDVLIDPRCDNTRIHFSYSYSHWIFQIVRVHLFHTPSLITGHALLSIFLLLASHTVHFQAPSCKRSSNFAFSSPLLSADATVRGRLTNEWKTTKHFLVAVGLHCFAALLLCLFHSLRLTIDDSSLWTLLVPTSSWIELERRGDLGRTWAGPSHSPLVSLMPFYLLNLLYAILVPLILHCLADSRTPLALTFRVLSRLTGLSRLNQYRPCCEARAHPFSFYIALACIFTSFIFHDGVAFLVIAFALLLKCGFMLTKATANDEMALKITPMDKQSQVLMAVQLRFALLFVFCSFLCIEQWFTFAFKAKIFFAGYGFDWLRFFQPTVFRFFLLLTTALLLCSPPTPLLSVKGHRFRILPLLLLALALLTTLIGCLACLGGYLHTAASLQACLLVTMATMFLLGLWVAMATTPFAVAAVVSFGQGHGRLVIALLPSRAV</sequence>
<keyword evidence="8 10" id="KW-1133">Transmembrane helix</keyword>
<keyword evidence="6 10" id="KW-0256">Endoplasmic reticulum</keyword>
<dbReference type="GO" id="GO:0006888">
    <property type="term" value="P:endoplasmic reticulum to Golgi vesicle-mediated transport"/>
    <property type="evidence" value="ECO:0007669"/>
    <property type="project" value="TreeGrafter"/>
</dbReference>
<keyword evidence="11" id="KW-0732">Signal</keyword>
<feature type="signal peptide" evidence="11">
    <location>
        <begin position="1"/>
        <end position="22"/>
    </location>
</feature>
<dbReference type="PANTHER" id="PTHR15495">
    <property type="entry name" value="NEGATIVE REGULATOR OF VESICLE FORMATION-RELATED"/>
    <property type="match status" value="1"/>
</dbReference>
<evidence type="ECO:0000313" key="14">
    <source>
        <dbReference type="WBParaSite" id="maker-E.canG7_contigs_0801-snap-gene-0.3-mRNA-1"/>
    </source>
</evidence>
<comment type="function">
    <text evidence="10">Involved in inositol deacylation of GPI-anchored proteins which plays important roles in the quality control and ER-associated degradation of GPI-anchored proteins.</text>
</comment>
<dbReference type="Pfam" id="PF07819">
    <property type="entry name" value="PGAP1"/>
    <property type="match status" value="1"/>
</dbReference>
<feature type="transmembrane region" description="Helical" evidence="10">
    <location>
        <begin position="857"/>
        <end position="877"/>
    </location>
</feature>
<dbReference type="SUPFAM" id="SSF53474">
    <property type="entry name" value="alpha/beta-Hydrolases"/>
    <property type="match status" value="1"/>
</dbReference>
<feature type="transmembrane region" description="Helical" evidence="10">
    <location>
        <begin position="897"/>
        <end position="915"/>
    </location>
</feature>
<proteinExistence type="inferred from homology"/>
<dbReference type="GO" id="GO:0006505">
    <property type="term" value="P:GPI anchor metabolic process"/>
    <property type="evidence" value="ECO:0007669"/>
    <property type="project" value="TreeGrafter"/>
</dbReference>
<evidence type="ECO:0000256" key="11">
    <source>
        <dbReference type="SAM" id="SignalP"/>
    </source>
</evidence>
<evidence type="ECO:0000313" key="13">
    <source>
        <dbReference type="Proteomes" id="UP000887562"/>
    </source>
</evidence>
<dbReference type="InterPro" id="IPR012908">
    <property type="entry name" value="PGAP1-ab_dom-like"/>
</dbReference>
<protein>
    <recommendedName>
        <fullName evidence="10">GPI inositol-deacylase</fullName>
        <ecNumber evidence="10">3.1.-.-</ecNumber>
    </recommendedName>
</protein>
<feature type="transmembrane region" description="Helical" evidence="10">
    <location>
        <begin position="969"/>
        <end position="994"/>
    </location>
</feature>
<dbReference type="InterPro" id="IPR029058">
    <property type="entry name" value="AB_hydrolase_fold"/>
</dbReference>
<organism evidence="13 14">
    <name type="scientific">Echinococcus canadensis</name>
    <dbReference type="NCBI Taxonomy" id="519352"/>
    <lineage>
        <taxon>Eukaryota</taxon>
        <taxon>Metazoa</taxon>
        <taxon>Spiralia</taxon>
        <taxon>Lophotrochozoa</taxon>
        <taxon>Platyhelminthes</taxon>
        <taxon>Cestoda</taxon>
        <taxon>Eucestoda</taxon>
        <taxon>Cyclophyllidea</taxon>
        <taxon>Taeniidae</taxon>
        <taxon>Echinococcus</taxon>
        <taxon>Echinococcus canadensis group</taxon>
    </lineage>
</organism>
<dbReference type="WBParaSite" id="maker-E.canG7_contigs_0801-snap-gene-0.3-mRNA-1">
    <property type="protein sequence ID" value="maker-E.canG7_contigs_0801-snap-gene-0.3-mRNA-1"/>
    <property type="gene ID" value="EcG7_07556"/>
</dbReference>
<evidence type="ECO:0000256" key="7">
    <source>
        <dbReference type="ARBA" id="ARBA00022927"/>
    </source>
</evidence>
<keyword evidence="5 10" id="KW-0378">Hydrolase</keyword>
<dbReference type="EC" id="3.1.-.-" evidence="10"/>
<evidence type="ECO:0000256" key="9">
    <source>
        <dbReference type="ARBA" id="ARBA00023136"/>
    </source>
</evidence>
<dbReference type="GO" id="GO:0050185">
    <property type="term" value="F:phosphatidylinositol deacylase activity"/>
    <property type="evidence" value="ECO:0007669"/>
    <property type="project" value="TreeGrafter"/>
</dbReference>
<feature type="transmembrane region" description="Helical" evidence="10">
    <location>
        <begin position="673"/>
        <end position="694"/>
    </location>
</feature>
<keyword evidence="13" id="KW-1185">Reference proteome</keyword>
<feature type="chain" id="PRO_5037157888" description="GPI inositol-deacylase" evidence="11">
    <location>
        <begin position="23"/>
        <end position="1013"/>
    </location>
</feature>
<dbReference type="GO" id="GO:0005789">
    <property type="term" value="C:endoplasmic reticulum membrane"/>
    <property type="evidence" value="ECO:0007669"/>
    <property type="project" value="UniProtKB-SubCell"/>
</dbReference>
<comment type="similarity">
    <text evidence="2 10">Belongs to the GPI inositol-deacylase family.</text>
</comment>
<keyword evidence="4 10" id="KW-0812">Transmembrane</keyword>
<dbReference type="Proteomes" id="UP000887562">
    <property type="component" value="Unplaced"/>
</dbReference>
<reference evidence="14" key="1">
    <citation type="submission" date="2022-11" db="UniProtKB">
        <authorList>
            <consortium name="WormBaseParasite"/>
        </authorList>
    </citation>
    <scope>IDENTIFICATION</scope>
</reference>
<feature type="transmembrane region" description="Helical" evidence="10">
    <location>
        <begin position="616"/>
        <end position="636"/>
    </location>
</feature>
<evidence type="ECO:0000256" key="8">
    <source>
        <dbReference type="ARBA" id="ARBA00022989"/>
    </source>
</evidence>
<dbReference type="Gene3D" id="3.40.50.1820">
    <property type="entry name" value="alpha/beta hydrolase"/>
    <property type="match status" value="1"/>
</dbReference>
<evidence type="ECO:0000256" key="4">
    <source>
        <dbReference type="ARBA" id="ARBA00022692"/>
    </source>
</evidence>
<dbReference type="InterPro" id="IPR039529">
    <property type="entry name" value="PGAP1/BST1"/>
</dbReference>
<feature type="transmembrane region" description="Helical" evidence="10">
    <location>
        <begin position="740"/>
        <end position="759"/>
    </location>
</feature>
<comment type="subcellular location">
    <subcellularLocation>
        <location evidence="1">Endoplasmic reticulum membrane</location>
        <topology evidence="1">Multi-pass membrane protein</topology>
    </subcellularLocation>
</comment>
<keyword evidence="7 10" id="KW-0653">Protein transport</keyword>
<keyword evidence="3 10" id="KW-0813">Transport</keyword>